<evidence type="ECO:0000313" key="7">
    <source>
        <dbReference type="EMBL" id="MFD1331899.1"/>
    </source>
</evidence>
<gene>
    <name evidence="7" type="ORF">ACFQ4O_07780</name>
</gene>
<organism evidence="7 8">
    <name type="scientific">Methylopila musalis</name>
    <dbReference type="NCBI Taxonomy" id="1134781"/>
    <lineage>
        <taxon>Bacteria</taxon>
        <taxon>Pseudomonadati</taxon>
        <taxon>Pseudomonadota</taxon>
        <taxon>Alphaproteobacteria</taxon>
        <taxon>Hyphomicrobiales</taxon>
        <taxon>Methylopilaceae</taxon>
        <taxon>Methylopila</taxon>
    </lineage>
</organism>
<evidence type="ECO:0000256" key="5">
    <source>
        <dbReference type="ARBA" id="ARBA00024042"/>
    </source>
</evidence>
<name>A0ABW3Z6L0_9HYPH</name>
<keyword evidence="3" id="KW-0288">FMN</keyword>
<evidence type="ECO:0000259" key="6">
    <source>
        <dbReference type="PROSITE" id="PS51349"/>
    </source>
</evidence>
<dbReference type="EC" id="1.-.-.-" evidence="7"/>
<comment type="similarity">
    <text evidence="5">Belongs to the FMN-dependent alpha-hydroxy acid dehydrogenase family.</text>
</comment>
<proteinExistence type="inferred from homology"/>
<protein>
    <submittedName>
        <fullName evidence="7">Alpha-hydroxy acid oxidase</fullName>
        <ecNumber evidence="7">1.-.-.-</ecNumber>
    </submittedName>
</protein>
<dbReference type="InterPro" id="IPR037396">
    <property type="entry name" value="FMN_HAD"/>
</dbReference>
<dbReference type="InterPro" id="IPR013785">
    <property type="entry name" value="Aldolase_TIM"/>
</dbReference>
<keyword evidence="4 7" id="KW-0560">Oxidoreductase</keyword>
<dbReference type="GO" id="GO:0016491">
    <property type="term" value="F:oxidoreductase activity"/>
    <property type="evidence" value="ECO:0007669"/>
    <property type="project" value="UniProtKB-KW"/>
</dbReference>
<dbReference type="CDD" id="cd02809">
    <property type="entry name" value="alpha_hydroxyacid_oxid_FMN"/>
    <property type="match status" value="1"/>
</dbReference>
<dbReference type="PROSITE" id="PS51318">
    <property type="entry name" value="TAT"/>
    <property type="match status" value="1"/>
</dbReference>
<dbReference type="InterPro" id="IPR012133">
    <property type="entry name" value="Alpha-hydoxy_acid_DH_FMN"/>
</dbReference>
<evidence type="ECO:0000256" key="3">
    <source>
        <dbReference type="ARBA" id="ARBA00022643"/>
    </source>
</evidence>
<dbReference type="InterPro" id="IPR000262">
    <property type="entry name" value="FMN-dep_DH"/>
</dbReference>
<dbReference type="Pfam" id="PF01070">
    <property type="entry name" value="FMN_dh"/>
    <property type="match status" value="1"/>
</dbReference>
<evidence type="ECO:0000313" key="8">
    <source>
        <dbReference type="Proteomes" id="UP001597171"/>
    </source>
</evidence>
<dbReference type="Gene3D" id="3.20.20.70">
    <property type="entry name" value="Aldolase class I"/>
    <property type="match status" value="1"/>
</dbReference>
<evidence type="ECO:0000256" key="2">
    <source>
        <dbReference type="ARBA" id="ARBA00022630"/>
    </source>
</evidence>
<dbReference type="InterPro" id="IPR006311">
    <property type="entry name" value="TAT_signal"/>
</dbReference>
<keyword evidence="8" id="KW-1185">Reference proteome</keyword>
<accession>A0ABW3Z6L0</accession>
<evidence type="ECO:0000256" key="1">
    <source>
        <dbReference type="ARBA" id="ARBA00001917"/>
    </source>
</evidence>
<dbReference type="PANTHER" id="PTHR10578:SF107">
    <property type="entry name" value="2-HYDROXYACID OXIDASE 1"/>
    <property type="match status" value="1"/>
</dbReference>
<reference evidence="8" key="1">
    <citation type="journal article" date="2019" name="Int. J. Syst. Evol. Microbiol.">
        <title>The Global Catalogue of Microorganisms (GCM) 10K type strain sequencing project: providing services to taxonomists for standard genome sequencing and annotation.</title>
        <authorList>
            <consortium name="The Broad Institute Genomics Platform"/>
            <consortium name="The Broad Institute Genome Sequencing Center for Infectious Disease"/>
            <person name="Wu L."/>
            <person name="Ma J."/>
        </authorList>
    </citation>
    <scope>NUCLEOTIDE SEQUENCE [LARGE SCALE GENOMIC DNA]</scope>
    <source>
        <strain evidence="8">CCUG 61696</strain>
    </source>
</reference>
<dbReference type="PIRSF" id="PIRSF000138">
    <property type="entry name" value="Al-hdrx_acd_dh"/>
    <property type="match status" value="1"/>
</dbReference>
<keyword evidence="2" id="KW-0285">Flavoprotein</keyword>
<dbReference type="SUPFAM" id="SSF51395">
    <property type="entry name" value="FMN-linked oxidoreductases"/>
    <property type="match status" value="1"/>
</dbReference>
<dbReference type="PROSITE" id="PS51349">
    <property type="entry name" value="FMN_HYDROXY_ACID_DH_2"/>
    <property type="match status" value="1"/>
</dbReference>
<dbReference type="EMBL" id="JBHTMX010000048">
    <property type="protein sequence ID" value="MFD1331899.1"/>
    <property type="molecule type" value="Genomic_DNA"/>
</dbReference>
<dbReference type="PANTHER" id="PTHR10578">
    <property type="entry name" value="S -2-HYDROXY-ACID OXIDASE-RELATED"/>
    <property type="match status" value="1"/>
</dbReference>
<feature type="domain" description="FMN hydroxy acid dehydrogenase" evidence="6">
    <location>
        <begin position="71"/>
        <end position="432"/>
    </location>
</feature>
<comment type="cofactor">
    <cofactor evidence="1">
        <name>FMN</name>
        <dbReference type="ChEBI" id="CHEBI:58210"/>
    </cofactor>
</comment>
<evidence type="ECO:0000256" key="4">
    <source>
        <dbReference type="ARBA" id="ARBA00023002"/>
    </source>
</evidence>
<dbReference type="Proteomes" id="UP001597171">
    <property type="component" value="Unassembled WGS sequence"/>
</dbReference>
<dbReference type="RefSeq" id="WP_378775133.1">
    <property type="nucleotide sequence ID" value="NZ_JBHTMX010000048.1"/>
</dbReference>
<sequence>MNELDIRTPSEAALTDRRNFIRFLAASPVLTPTAMSALVSALAAGVSGEAAAQSYDVLRAPQQKAVDGIITAPEQALNVFDFEPAAKKALPPAHYGYLASGVDGDATLRLNHEAFDEIAIRVRRLIDVRKVDTSVTLFGQTYPTPILLAPVSSQGAFHPEAEAAVARAAKVTGNGVILSTVGSTSIEDVTEARGAPVWYMLYPTDDWSVTEALVKRAEAAGAPAIVLTVDRQGGRNTETLFRFRRDDTRDCKGCHAGGFANEVSRKPMFDDLDVSKVTNLYGTGMTWDFVDRLRKIVKGKLVLKGIVTREDTEIALKHGVDAIIVSNHGGRAEESLEPTIRALPEVVAAANGQIPILIDGGFRRGTDVLKALALGASAVCVGRPYCWGLAAFGEPGVAAVLAILQREFVTIMKQVGATKLSEITKDSVIVRS</sequence>
<comment type="caution">
    <text evidence="7">The sequence shown here is derived from an EMBL/GenBank/DDBJ whole genome shotgun (WGS) entry which is preliminary data.</text>
</comment>